<evidence type="ECO:0000313" key="4">
    <source>
        <dbReference type="Proteomes" id="UP000240987"/>
    </source>
</evidence>
<evidence type="ECO:0000313" key="3">
    <source>
        <dbReference type="EMBL" id="PSU45752.1"/>
    </source>
</evidence>
<evidence type="ECO:0008006" key="5">
    <source>
        <dbReference type="Google" id="ProtNLM"/>
    </source>
</evidence>
<protein>
    <recommendedName>
        <fullName evidence="5">TIGR03745 family integrating conjugative element membrane protein</fullName>
    </recommendedName>
</protein>
<keyword evidence="1" id="KW-0472">Membrane</keyword>
<dbReference type="EMBL" id="PYMJ01000027">
    <property type="protein sequence ID" value="PSU45752.1"/>
    <property type="molecule type" value="Genomic_DNA"/>
</dbReference>
<name>A0A2T3JA86_9GAMM</name>
<feature type="transmembrane region" description="Helical" evidence="1">
    <location>
        <begin position="84"/>
        <end position="106"/>
    </location>
</feature>
<proteinExistence type="predicted"/>
<evidence type="ECO:0000256" key="1">
    <source>
        <dbReference type="SAM" id="Phobius"/>
    </source>
</evidence>
<feature type="signal peptide" evidence="2">
    <location>
        <begin position="1"/>
        <end position="19"/>
    </location>
</feature>
<accession>A0A2T3JA86</accession>
<dbReference type="AlphaFoldDB" id="A0A2T3JA86"/>
<feature type="chain" id="PRO_5015445802" description="TIGR03745 family integrating conjugative element membrane protein" evidence="2">
    <location>
        <begin position="20"/>
        <end position="112"/>
    </location>
</feature>
<keyword evidence="4" id="KW-1185">Reference proteome</keyword>
<sequence>MKARLFIWLCLFSVHPAWAYIPGNQDPTTGGDKDNILKTFFAYAYDALLYGGPIGIAGAVIYYIIHMWGIFQEIRAERKTKNDFITDGIIGASLILLSIWGVNYGLNLMEKV</sequence>
<dbReference type="RefSeq" id="WP_107244513.1">
    <property type="nucleotide sequence ID" value="NZ_PYMJ01000027.1"/>
</dbReference>
<feature type="transmembrane region" description="Helical" evidence="1">
    <location>
        <begin position="43"/>
        <end position="64"/>
    </location>
</feature>
<dbReference type="InterPro" id="IPR021356">
    <property type="entry name" value="Integr_conj_element_PFL4702"/>
</dbReference>
<comment type="caution">
    <text evidence="3">The sequence shown here is derived from an EMBL/GenBank/DDBJ whole genome shotgun (WGS) entry which is preliminary data.</text>
</comment>
<dbReference type="Proteomes" id="UP000240987">
    <property type="component" value="Unassembled WGS sequence"/>
</dbReference>
<organism evidence="3 4">
    <name type="scientific">Photobacterium frigidiphilum</name>
    <dbReference type="NCBI Taxonomy" id="264736"/>
    <lineage>
        <taxon>Bacteria</taxon>
        <taxon>Pseudomonadati</taxon>
        <taxon>Pseudomonadota</taxon>
        <taxon>Gammaproteobacteria</taxon>
        <taxon>Vibrionales</taxon>
        <taxon>Vibrionaceae</taxon>
        <taxon>Photobacterium</taxon>
    </lineage>
</organism>
<gene>
    <name evidence="3" type="ORF">C9J12_21150</name>
</gene>
<keyword evidence="1" id="KW-0812">Transmembrane</keyword>
<evidence type="ECO:0000256" key="2">
    <source>
        <dbReference type="SAM" id="SignalP"/>
    </source>
</evidence>
<keyword evidence="2" id="KW-0732">Signal</keyword>
<keyword evidence="1" id="KW-1133">Transmembrane helix</keyword>
<reference evidence="3 4" key="1">
    <citation type="submission" date="2018-01" db="EMBL/GenBank/DDBJ databases">
        <title>Whole genome sequencing of Histamine producing bacteria.</title>
        <authorList>
            <person name="Butler K."/>
        </authorList>
    </citation>
    <scope>NUCLEOTIDE SEQUENCE [LARGE SCALE GENOMIC DNA]</scope>
    <source>
        <strain evidence="3 4">JCM 12947</strain>
    </source>
</reference>
<dbReference type="Pfam" id="PF11190">
    <property type="entry name" value="DUF2976"/>
    <property type="match status" value="1"/>
</dbReference>